<evidence type="ECO:0000313" key="9">
    <source>
        <dbReference type="Proteomes" id="UP000054350"/>
    </source>
</evidence>
<keyword evidence="3" id="KW-0235">DNA replication</keyword>
<keyword evidence="9" id="KW-1185">Reference proteome</keyword>
<evidence type="ECO:0000259" key="7">
    <source>
        <dbReference type="PROSITE" id="PS50966"/>
    </source>
</evidence>
<proteinExistence type="predicted"/>
<dbReference type="InterPro" id="IPR012310">
    <property type="entry name" value="DNA_ligase_ATP-dep_cent"/>
</dbReference>
<evidence type="ECO:0000256" key="2">
    <source>
        <dbReference type="ARBA" id="ARBA00022598"/>
    </source>
</evidence>
<dbReference type="eggNOG" id="ENOG502QTYC">
    <property type="taxonomic scope" value="Eukaryota"/>
</dbReference>
<evidence type="ECO:0000256" key="6">
    <source>
        <dbReference type="PROSITE-ProRule" id="PRU00325"/>
    </source>
</evidence>
<dbReference type="Gene3D" id="3.30.1490.70">
    <property type="match status" value="1"/>
</dbReference>
<dbReference type="CDD" id="cd07896">
    <property type="entry name" value="Adenylation_kDNA_ligase_like"/>
    <property type="match status" value="1"/>
</dbReference>
<dbReference type="InterPro" id="IPR050326">
    <property type="entry name" value="NAD_dep_DNA_ligaseB"/>
</dbReference>
<evidence type="ECO:0000256" key="3">
    <source>
        <dbReference type="ARBA" id="ARBA00022705"/>
    </source>
</evidence>
<dbReference type="OMA" id="AFWNGKC"/>
<dbReference type="CDD" id="cd08041">
    <property type="entry name" value="OBF_kDNA_ligase_like"/>
    <property type="match status" value="1"/>
</dbReference>
<dbReference type="InterPro" id="IPR029319">
    <property type="entry name" value="DNA_ligase_OB"/>
</dbReference>
<reference evidence="9" key="2">
    <citation type="submission" date="2009-11" db="EMBL/GenBank/DDBJ databases">
        <title>The Genome Sequence of Allomyces macrogynus strain ATCC 38327.</title>
        <authorList>
            <consortium name="The Broad Institute Genome Sequencing Platform"/>
            <person name="Russ C."/>
            <person name="Cuomo C."/>
            <person name="Shea T."/>
            <person name="Young S.K."/>
            <person name="Zeng Q."/>
            <person name="Koehrsen M."/>
            <person name="Haas B."/>
            <person name="Borodovsky M."/>
            <person name="Guigo R."/>
            <person name="Alvarado L."/>
            <person name="Berlin A."/>
            <person name="Borenstein D."/>
            <person name="Chen Z."/>
            <person name="Engels R."/>
            <person name="Freedman E."/>
            <person name="Gellesch M."/>
            <person name="Goldberg J."/>
            <person name="Griggs A."/>
            <person name="Gujja S."/>
            <person name="Heiman D."/>
            <person name="Hepburn T."/>
            <person name="Howarth C."/>
            <person name="Jen D."/>
            <person name="Larson L."/>
            <person name="Lewis B."/>
            <person name="Mehta T."/>
            <person name="Park D."/>
            <person name="Pearson M."/>
            <person name="Roberts A."/>
            <person name="Saif S."/>
            <person name="Shenoy N."/>
            <person name="Sisk P."/>
            <person name="Stolte C."/>
            <person name="Sykes S."/>
            <person name="Walk T."/>
            <person name="White J."/>
            <person name="Yandava C."/>
            <person name="Burger G."/>
            <person name="Gray M.W."/>
            <person name="Holland P.W.H."/>
            <person name="King N."/>
            <person name="Lang F.B.F."/>
            <person name="Roger A.J."/>
            <person name="Ruiz-Trillo I."/>
            <person name="Lander E."/>
            <person name="Nusbaum C."/>
        </authorList>
    </citation>
    <scope>NUCLEOTIDE SEQUENCE [LARGE SCALE GENOMIC DNA]</scope>
    <source>
        <strain evidence="9">ATCC 38327</strain>
    </source>
</reference>
<feature type="domain" description="SWIM-type" evidence="7">
    <location>
        <begin position="70"/>
        <end position="109"/>
    </location>
</feature>
<dbReference type="Pfam" id="PF14743">
    <property type="entry name" value="DNA_ligase_OB_2"/>
    <property type="match status" value="1"/>
</dbReference>
<dbReference type="GO" id="GO:0006281">
    <property type="term" value="P:DNA repair"/>
    <property type="evidence" value="ECO:0007669"/>
    <property type="project" value="UniProtKB-KW"/>
</dbReference>
<sequence length="421" mass="45766">MGIPIVSEGRAKGAASILVNQTLSANDVADLTASRLDDDETGAINGVAPLKVLADGETVEVGSQSSSSKYKCKRTGDHYSCSCPAWRIQKAPVDARTCKHLKQLLGDAYEAARCNLTGDADAPAATKSTRTRKAPAKPIAKFDVLLAQKWEPTQDPTGWWMSEKLDGVRAYWCPTQRQLISRLGNAFSAPDWFIDALPTDMSLDGELFCGRQMFQSTVSIVRTHNSEKWNMVKYQVFDAPSLVEHGFEARLKEIEDYVARTGKAHLQAVPHTQCTGEAHLIETLAAVEAAGGEGIMCREPKSKYVMGRSKTLLKVKTFADGEARVTGHDIATRGKHKGKLGALLCEMASGKAFKVGTGFSDAQRELDTAPTVGTLIKYKCQELTRDKVPRFPVYLGVAEPDRTEPSDPVFAAVTATEEADI</sequence>
<comment type="cofactor">
    <cofactor evidence="1">
        <name>a divalent metal cation</name>
        <dbReference type="ChEBI" id="CHEBI:60240"/>
    </cofactor>
</comment>
<keyword evidence="5" id="KW-0234">DNA repair</keyword>
<name>A0A0L0S9V9_ALLM3</name>
<dbReference type="SUPFAM" id="SSF56091">
    <property type="entry name" value="DNA ligase/mRNA capping enzyme, catalytic domain"/>
    <property type="match status" value="1"/>
</dbReference>
<dbReference type="InterPro" id="IPR012340">
    <property type="entry name" value="NA-bd_OB-fold"/>
</dbReference>
<dbReference type="NCBIfam" id="NF006592">
    <property type="entry name" value="PRK09125.1"/>
    <property type="match status" value="1"/>
</dbReference>
<dbReference type="SUPFAM" id="SSF50249">
    <property type="entry name" value="Nucleic acid-binding proteins"/>
    <property type="match status" value="1"/>
</dbReference>
<dbReference type="GO" id="GO:0003910">
    <property type="term" value="F:DNA ligase (ATP) activity"/>
    <property type="evidence" value="ECO:0007669"/>
    <property type="project" value="InterPro"/>
</dbReference>
<keyword evidence="6" id="KW-0479">Metal-binding</keyword>
<keyword evidence="4" id="KW-0227">DNA damage</keyword>
<dbReference type="GO" id="GO:0005524">
    <property type="term" value="F:ATP binding"/>
    <property type="evidence" value="ECO:0007669"/>
    <property type="project" value="InterPro"/>
</dbReference>
<keyword evidence="2" id="KW-0436">Ligase</keyword>
<dbReference type="GO" id="GO:0006310">
    <property type="term" value="P:DNA recombination"/>
    <property type="evidence" value="ECO:0007669"/>
    <property type="project" value="InterPro"/>
</dbReference>
<keyword evidence="6" id="KW-0862">Zinc</keyword>
<evidence type="ECO:0000313" key="8">
    <source>
        <dbReference type="EMBL" id="KNE59174.1"/>
    </source>
</evidence>
<dbReference type="OrthoDB" id="411785at2759"/>
<protein>
    <recommendedName>
        <fullName evidence="7">SWIM-type domain-containing protein</fullName>
    </recommendedName>
</protein>
<dbReference type="VEuPathDB" id="FungiDB:AMAG_03500"/>
<organism evidence="8 9">
    <name type="scientific">Allomyces macrogynus (strain ATCC 38327)</name>
    <name type="common">Allomyces javanicus var. macrogynus</name>
    <dbReference type="NCBI Taxonomy" id="578462"/>
    <lineage>
        <taxon>Eukaryota</taxon>
        <taxon>Fungi</taxon>
        <taxon>Fungi incertae sedis</taxon>
        <taxon>Blastocladiomycota</taxon>
        <taxon>Blastocladiomycetes</taxon>
        <taxon>Blastocladiales</taxon>
        <taxon>Blastocladiaceae</taxon>
        <taxon>Allomyces</taxon>
    </lineage>
</organism>
<dbReference type="EMBL" id="GG745334">
    <property type="protein sequence ID" value="KNE59174.1"/>
    <property type="molecule type" value="Genomic_DNA"/>
</dbReference>
<reference evidence="8 9" key="1">
    <citation type="submission" date="2009-11" db="EMBL/GenBank/DDBJ databases">
        <title>Annotation of Allomyces macrogynus ATCC 38327.</title>
        <authorList>
            <consortium name="The Broad Institute Genome Sequencing Platform"/>
            <person name="Russ C."/>
            <person name="Cuomo C."/>
            <person name="Burger G."/>
            <person name="Gray M.W."/>
            <person name="Holland P.W.H."/>
            <person name="King N."/>
            <person name="Lang F.B.F."/>
            <person name="Roger A.J."/>
            <person name="Ruiz-Trillo I."/>
            <person name="Young S.K."/>
            <person name="Zeng Q."/>
            <person name="Gargeya S."/>
            <person name="Fitzgerald M."/>
            <person name="Haas B."/>
            <person name="Abouelleil A."/>
            <person name="Alvarado L."/>
            <person name="Arachchi H.M."/>
            <person name="Berlin A."/>
            <person name="Chapman S.B."/>
            <person name="Gearin G."/>
            <person name="Goldberg J."/>
            <person name="Griggs A."/>
            <person name="Gujja S."/>
            <person name="Hansen M."/>
            <person name="Heiman D."/>
            <person name="Howarth C."/>
            <person name="Larimer J."/>
            <person name="Lui A."/>
            <person name="MacDonald P.J.P."/>
            <person name="McCowen C."/>
            <person name="Montmayeur A."/>
            <person name="Murphy C."/>
            <person name="Neiman D."/>
            <person name="Pearson M."/>
            <person name="Priest M."/>
            <person name="Roberts A."/>
            <person name="Saif S."/>
            <person name="Shea T."/>
            <person name="Sisk P."/>
            <person name="Stolte C."/>
            <person name="Sykes S."/>
            <person name="Wortman J."/>
            <person name="Nusbaum C."/>
            <person name="Birren B."/>
        </authorList>
    </citation>
    <scope>NUCLEOTIDE SEQUENCE [LARGE SCALE GENOMIC DNA]</scope>
    <source>
        <strain evidence="8 9">ATCC 38327</strain>
    </source>
</reference>
<dbReference type="STRING" id="578462.A0A0L0S9V9"/>
<evidence type="ECO:0000256" key="4">
    <source>
        <dbReference type="ARBA" id="ARBA00022763"/>
    </source>
</evidence>
<dbReference type="InterPro" id="IPR007527">
    <property type="entry name" value="Znf_SWIM"/>
</dbReference>
<accession>A0A0L0S9V9</accession>
<dbReference type="Gene3D" id="2.40.50.140">
    <property type="entry name" value="Nucleic acid-binding proteins"/>
    <property type="match status" value="1"/>
</dbReference>
<dbReference type="PANTHER" id="PTHR47810:SF1">
    <property type="entry name" value="DNA LIGASE B"/>
    <property type="match status" value="1"/>
</dbReference>
<dbReference type="GO" id="GO:0008270">
    <property type="term" value="F:zinc ion binding"/>
    <property type="evidence" value="ECO:0007669"/>
    <property type="project" value="UniProtKB-KW"/>
</dbReference>
<dbReference type="AlphaFoldDB" id="A0A0L0S9V9"/>
<dbReference type="PANTHER" id="PTHR47810">
    <property type="entry name" value="DNA LIGASE"/>
    <property type="match status" value="1"/>
</dbReference>
<evidence type="ECO:0000256" key="5">
    <source>
        <dbReference type="ARBA" id="ARBA00023204"/>
    </source>
</evidence>
<gene>
    <name evidence="8" type="ORF">AMAG_03500</name>
</gene>
<dbReference type="Gene3D" id="3.30.470.30">
    <property type="entry name" value="DNA ligase/mRNA capping enzyme"/>
    <property type="match status" value="1"/>
</dbReference>
<dbReference type="Pfam" id="PF01068">
    <property type="entry name" value="DNA_ligase_A_M"/>
    <property type="match status" value="1"/>
</dbReference>
<keyword evidence="6" id="KW-0863">Zinc-finger</keyword>
<dbReference type="PROSITE" id="PS50966">
    <property type="entry name" value="ZF_SWIM"/>
    <property type="match status" value="1"/>
</dbReference>
<evidence type="ECO:0000256" key="1">
    <source>
        <dbReference type="ARBA" id="ARBA00001968"/>
    </source>
</evidence>
<dbReference type="Proteomes" id="UP000054350">
    <property type="component" value="Unassembled WGS sequence"/>
</dbReference>
<dbReference type="GO" id="GO:0006260">
    <property type="term" value="P:DNA replication"/>
    <property type="evidence" value="ECO:0007669"/>
    <property type="project" value="UniProtKB-KW"/>
</dbReference>